<dbReference type="Proteomes" id="UP001289135">
    <property type="component" value="Unassembled WGS sequence"/>
</dbReference>
<dbReference type="InterPro" id="IPR011055">
    <property type="entry name" value="Dup_hybrid_motif"/>
</dbReference>
<dbReference type="Gene3D" id="3.10.450.350">
    <property type="match status" value="2"/>
</dbReference>
<dbReference type="RefSeq" id="WP_322498994.1">
    <property type="nucleotide sequence ID" value="NZ_JARGYU010000003.1"/>
</dbReference>
<accession>A0AAE4VL03</accession>
<dbReference type="CDD" id="cd12797">
    <property type="entry name" value="M23_peptidase"/>
    <property type="match status" value="1"/>
</dbReference>
<dbReference type="PANTHER" id="PTHR21666">
    <property type="entry name" value="PEPTIDASE-RELATED"/>
    <property type="match status" value="1"/>
</dbReference>
<dbReference type="GO" id="GO:0004222">
    <property type="term" value="F:metalloendopeptidase activity"/>
    <property type="evidence" value="ECO:0007669"/>
    <property type="project" value="TreeGrafter"/>
</dbReference>
<evidence type="ECO:0000256" key="1">
    <source>
        <dbReference type="SAM" id="Phobius"/>
    </source>
</evidence>
<protein>
    <submittedName>
        <fullName evidence="3">M23 family metallopeptidase</fullName>
    </submittedName>
</protein>
<evidence type="ECO:0000313" key="3">
    <source>
        <dbReference type="EMBL" id="MDZ5761570.1"/>
    </source>
</evidence>
<comment type="caution">
    <text evidence="3">The sequence shown here is derived from an EMBL/GenBank/DDBJ whole genome shotgun (WGS) entry which is preliminary data.</text>
</comment>
<name>A0AAE4VL03_9RICK</name>
<keyword evidence="1" id="KW-1133">Transmembrane helix</keyword>
<dbReference type="EMBL" id="JARGYU010000003">
    <property type="protein sequence ID" value="MDZ5761570.1"/>
    <property type="molecule type" value="Genomic_DNA"/>
</dbReference>
<organism evidence="3 4">
    <name type="scientific">Lyticum sinuosum</name>
    <dbReference type="NCBI Taxonomy" id="1332059"/>
    <lineage>
        <taxon>Bacteria</taxon>
        <taxon>Pseudomonadati</taxon>
        <taxon>Pseudomonadota</taxon>
        <taxon>Alphaproteobacteria</taxon>
        <taxon>Rickettsiales</taxon>
        <taxon>Lyticum</taxon>
    </lineage>
</organism>
<feature type="transmembrane region" description="Helical" evidence="1">
    <location>
        <begin position="28"/>
        <end position="46"/>
    </location>
</feature>
<proteinExistence type="predicted"/>
<dbReference type="Gene3D" id="2.70.70.10">
    <property type="entry name" value="Glucose Permease (Domain IIA)"/>
    <property type="match status" value="1"/>
</dbReference>
<dbReference type="SUPFAM" id="SSF51261">
    <property type="entry name" value="Duplicated hybrid motif"/>
    <property type="match status" value="1"/>
</dbReference>
<sequence>MILKKYLCEIISNCEIILKNHYNNKISYYKIIVLLAYIAIVFNFSYKFNNLKVNRVNFSFYNSNSIFYNNDTLFKDVNLIISDINISISSIKNTKEKYIFEKLIENSEKTKPSYKLNLYNQKVNITLLHNIIYDNIDNVIYNINDCVNNKLISNLPHISIPNHFKQSTKYFDIINYKIKSGDTLSKILSISGLNTKSSHLVSQAVNKVFTLKRLKIDQTLEIFLPNKEIIKKDSKVLFRAFSHLFKQKLKDKSFSNLKINYSKNTEKTLASNISNILYTEGFSIEFIALIKTDKNLIAVIKSDKNKYIAKIITIDDNISSKITNNYPNTNTHNNNQENIIEFNYYNNKLTELSLINNENNQKNKKEQKLLNINNNTNIDNSINSNNTTNSLLDNGFYNKNTNNFIKKTDNNNQLIQTNLQTNLIKNNEKGNTVLIKGIVNPGKSLFKSFLTHNIPSTVVSQLRYAFNNDDIYKIKEQQEFIIVYNKKSENNLNSHLLHNKPELLYFSLKKAKNAREIEVYRYISQYGDRYYLMKNDNKFFSKEIDWIKPVSIGSFNSNYGVRYHPIHKRYKMHYGVDYGAPYGSKIVAAGDGFIVEQGKNGGFGKTIKIRHNRRYLSLYAHMSNFAPGIHIGRFVKKGQLIGYVGSSGSATGSHLHFEIHENGKRINPAPIIGNINSIDRKQMIAFKEQQSKINKVIENAVRKY</sequence>
<keyword evidence="1" id="KW-0812">Transmembrane</keyword>
<feature type="domain" description="M23ase beta-sheet core" evidence="2">
    <location>
        <begin position="571"/>
        <end position="668"/>
    </location>
</feature>
<dbReference type="InterPro" id="IPR016047">
    <property type="entry name" value="M23ase_b-sheet_dom"/>
</dbReference>
<keyword evidence="1" id="KW-0472">Membrane</keyword>
<reference evidence="3" key="1">
    <citation type="submission" date="2023-02" db="EMBL/GenBank/DDBJ databases">
        <title>Host association and intracellularity evolved multiple times independently in the Rickettsiales.</title>
        <authorList>
            <person name="Castelli M."/>
            <person name="Nardi T."/>
            <person name="Gammuto L."/>
            <person name="Bellinzona G."/>
            <person name="Sabaneyeva E."/>
            <person name="Potekhin A."/>
            <person name="Serra V."/>
            <person name="Petroni G."/>
            <person name="Sassera D."/>
        </authorList>
    </citation>
    <scope>NUCLEOTIDE SEQUENCE</scope>
    <source>
        <strain evidence="3">USBL-36I1</strain>
    </source>
</reference>
<evidence type="ECO:0000259" key="2">
    <source>
        <dbReference type="Pfam" id="PF01551"/>
    </source>
</evidence>
<dbReference type="Pfam" id="PF01551">
    <property type="entry name" value="Peptidase_M23"/>
    <property type="match status" value="1"/>
</dbReference>
<dbReference type="InterPro" id="IPR050570">
    <property type="entry name" value="Cell_wall_metabolism_enzyme"/>
</dbReference>
<dbReference type="PANTHER" id="PTHR21666:SF270">
    <property type="entry name" value="MUREIN HYDROLASE ACTIVATOR ENVC"/>
    <property type="match status" value="1"/>
</dbReference>
<gene>
    <name evidence="3" type="ORF">Lyticum_00755</name>
</gene>
<dbReference type="AlphaFoldDB" id="A0AAE4VL03"/>
<evidence type="ECO:0000313" key="4">
    <source>
        <dbReference type="Proteomes" id="UP001289135"/>
    </source>
</evidence>
<keyword evidence="4" id="KW-1185">Reference proteome</keyword>